<evidence type="ECO:0000313" key="2">
    <source>
        <dbReference type="EMBL" id="GCA63726.1"/>
    </source>
</evidence>
<feature type="compositionally biased region" description="Polar residues" evidence="1">
    <location>
        <begin position="1"/>
        <end position="10"/>
    </location>
</feature>
<reference evidence="2 3" key="1">
    <citation type="journal article" date="2018" name="PLoS ONE">
        <title>The draft genome of Kipferlia bialata reveals reductive genome evolution in fornicate parasites.</title>
        <authorList>
            <person name="Tanifuji G."/>
            <person name="Takabayashi S."/>
            <person name="Kume K."/>
            <person name="Takagi M."/>
            <person name="Nakayama T."/>
            <person name="Kamikawa R."/>
            <person name="Inagaki Y."/>
            <person name="Hashimoto T."/>
        </authorList>
    </citation>
    <scope>NUCLEOTIDE SEQUENCE [LARGE SCALE GENOMIC DNA]</scope>
    <source>
        <strain evidence="2">NY0173</strain>
    </source>
</reference>
<evidence type="ECO:0000256" key="1">
    <source>
        <dbReference type="SAM" id="MobiDB-lite"/>
    </source>
</evidence>
<sequence>PDSAQGTSPISRPARPVAEQVEITPWQTMARPRSQSRTRPLAAPANRPKRPKSRAKPRTPQVQTRAERQAQQERERQGTSVNAYMQQRRDRLGGRVIERQERFVERVGRQPLHASGAGGFPLASCLSADLVSASQSMRSEMGAIRRARR</sequence>
<organism evidence="2 3">
    <name type="scientific">Kipferlia bialata</name>
    <dbReference type="NCBI Taxonomy" id="797122"/>
    <lineage>
        <taxon>Eukaryota</taxon>
        <taxon>Metamonada</taxon>
        <taxon>Carpediemonas-like organisms</taxon>
        <taxon>Kipferlia</taxon>
    </lineage>
</organism>
<feature type="region of interest" description="Disordered" evidence="1">
    <location>
        <begin position="1"/>
        <end position="93"/>
    </location>
</feature>
<comment type="caution">
    <text evidence="2">The sequence shown here is derived from an EMBL/GenBank/DDBJ whole genome shotgun (WGS) entry which is preliminary data.</text>
</comment>
<protein>
    <submittedName>
        <fullName evidence="2">Uncharacterized protein</fullName>
    </submittedName>
</protein>
<keyword evidence="3" id="KW-1185">Reference proteome</keyword>
<proteinExistence type="predicted"/>
<evidence type="ECO:0000313" key="3">
    <source>
        <dbReference type="Proteomes" id="UP000265618"/>
    </source>
</evidence>
<feature type="non-terminal residue" evidence="2">
    <location>
        <position position="1"/>
    </location>
</feature>
<feature type="compositionally biased region" description="Basic residues" evidence="1">
    <location>
        <begin position="47"/>
        <end position="57"/>
    </location>
</feature>
<feature type="compositionally biased region" description="Basic and acidic residues" evidence="1">
    <location>
        <begin position="65"/>
        <end position="77"/>
    </location>
</feature>
<dbReference type="AlphaFoldDB" id="A0A391NUR8"/>
<dbReference type="EMBL" id="BDIP01004743">
    <property type="protein sequence ID" value="GCA63726.1"/>
    <property type="molecule type" value="Genomic_DNA"/>
</dbReference>
<accession>A0A391NUR8</accession>
<name>A0A391NUR8_9EUKA</name>
<dbReference type="Proteomes" id="UP000265618">
    <property type="component" value="Unassembled WGS sequence"/>
</dbReference>
<gene>
    <name evidence="2" type="ORF">KIPB_011558</name>
</gene>